<protein>
    <submittedName>
        <fullName evidence="2">Uncharacterized protein</fullName>
    </submittedName>
</protein>
<keyword evidence="3" id="KW-1185">Reference proteome</keyword>
<dbReference type="Proteomes" id="UP001066276">
    <property type="component" value="Chromosome 1_1"/>
</dbReference>
<comment type="caution">
    <text evidence="2">The sequence shown here is derived from an EMBL/GenBank/DDBJ whole genome shotgun (WGS) entry which is preliminary data.</text>
</comment>
<evidence type="ECO:0000313" key="3">
    <source>
        <dbReference type="Proteomes" id="UP001066276"/>
    </source>
</evidence>
<evidence type="ECO:0000313" key="2">
    <source>
        <dbReference type="EMBL" id="KAJ1213264.1"/>
    </source>
</evidence>
<dbReference type="AlphaFoldDB" id="A0AAV7WMP7"/>
<accession>A0AAV7WMP7</accession>
<proteinExistence type="predicted"/>
<reference evidence="2" key="1">
    <citation type="journal article" date="2022" name="bioRxiv">
        <title>Sequencing and chromosome-scale assembly of the giantPleurodeles waltlgenome.</title>
        <authorList>
            <person name="Brown T."/>
            <person name="Elewa A."/>
            <person name="Iarovenko S."/>
            <person name="Subramanian E."/>
            <person name="Araus A.J."/>
            <person name="Petzold A."/>
            <person name="Susuki M."/>
            <person name="Suzuki K.-i.T."/>
            <person name="Hayashi T."/>
            <person name="Toyoda A."/>
            <person name="Oliveira C."/>
            <person name="Osipova E."/>
            <person name="Leigh N.D."/>
            <person name="Simon A."/>
            <person name="Yun M.H."/>
        </authorList>
    </citation>
    <scope>NUCLEOTIDE SEQUENCE</scope>
    <source>
        <strain evidence="2">20211129_DDA</strain>
        <tissue evidence="2">Liver</tissue>
    </source>
</reference>
<evidence type="ECO:0000256" key="1">
    <source>
        <dbReference type="SAM" id="MobiDB-lite"/>
    </source>
</evidence>
<feature type="region of interest" description="Disordered" evidence="1">
    <location>
        <begin position="75"/>
        <end position="94"/>
    </location>
</feature>
<gene>
    <name evidence="2" type="ORF">NDU88_000902</name>
</gene>
<dbReference type="EMBL" id="JANPWB010000001">
    <property type="protein sequence ID" value="KAJ1213264.1"/>
    <property type="molecule type" value="Genomic_DNA"/>
</dbReference>
<sequence>MGARTGVVVSDETWRQDEEKKIKERKEYFDRRRSTCTTKVKVGDWVLIRKPVNKGRNVDKVKPLSCKKEATRATGPLRLHGLRPEPGSKIRPWGSGVLDLPAVDSLAPYNNWIALRPRGSEEEEETEATLYLRGPHPNPKPRVEAAHDREDNARGPEIRAERQGDKERKPESLQQGNDIPPPRTALEASDSNA</sequence>
<feature type="compositionally biased region" description="Basic and acidic residues" evidence="1">
    <location>
        <begin position="141"/>
        <end position="171"/>
    </location>
</feature>
<organism evidence="2 3">
    <name type="scientific">Pleurodeles waltl</name>
    <name type="common">Iberian ribbed newt</name>
    <dbReference type="NCBI Taxonomy" id="8319"/>
    <lineage>
        <taxon>Eukaryota</taxon>
        <taxon>Metazoa</taxon>
        <taxon>Chordata</taxon>
        <taxon>Craniata</taxon>
        <taxon>Vertebrata</taxon>
        <taxon>Euteleostomi</taxon>
        <taxon>Amphibia</taxon>
        <taxon>Batrachia</taxon>
        <taxon>Caudata</taxon>
        <taxon>Salamandroidea</taxon>
        <taxon>Salamandridae</taxon>
        <taxon>Pleurodelinae</taxon>
        <taxon>Pleurodeles</taxon>
    </lineage>
</organism>
<feature type="region of interest" description="Disordered" evidence="1">
    <location>
        <begin position="117"/>
        <end position="193"/>
    </location>
</feature>
<name>A0AAV7WMP7_PLEWA</name>